<dbReference type="InterPro" id="IPR004089">
    <property type="entry name" value="MCPsignal_dom"/>
</dbReference>
<keyword evidence="8" id="KW-1185">Reference proteome</keyword>
<dbReference type="CDD" id="cd06225">
    <property type="entry name" value="HAMP"/>
    <property type="match status" value="1"/>
</dbReference>
<accession>A0A939D9N8</accession>
<evidence type="ECO:0000313" key="7">
    <source>
        <dbReference type="EMBL" id="MBN7773974.1"/>
    </source>
</evidence>
<dbReference type="InterPro" id="IPR051310">
    <property type="entry name" value="MCP_chemotaxis"/>
</dbReference>
<evidence type="ECO:0000256" key="2">
    <source>
        <dbReference type="ARBA" id="ARBA00029447"/>
    </source>
</evidence>
<dbReference type="Gene3D" id="6.10.340.10">
    <property type="match status" value="1"/>
</dbReference>
<evidence type="ECO:0000256" key="3">
    <source>
        <dbReference type="PROSITE-ProRule" id="PRU00284"/>
    </source>
</evidence>
<keyword evidence="4" id="KW-1133">Transmembrane helix</keyword>
<feature type="transmembrane region" description="Helical" evidence="4">
    <location>
        <begin position="336"/>
        <end position="358"/>
    </location>
</feature>
<keyword evidence="4" id="KW-0472">Membrane</keyword>
<dbReference type="Pfam" id="PF00672">
    <property type="entry name" value="HAMP"/>
    <property type="match status" value="1"/>
</dbReference>
<dbReference type="PROSITE" id="PS50885">
    <property type="entry name" value="HAMP"/>
    <property type="match status" value="1"/>
</dbReference>
<dbReference type="SMART" id="SM00283">
    <property type="entry name" value="MA"/>
    <property type="match status" value="1"/>
</dbReference>
<evidence type="ECO:0000259" key="6">
    <source>
        <dbReference type="PROSITE" id="PS50885"/>
    </source>
</evidence>
<dbReference type="GO" id="GO:0016020">
    <property type="term" value="C:membrane"/>
    <property type="evidence" value="ECO:0007669"/>
    <property type="project" value="InterPro"/>
</dbReference>
<keyword evidence="4" id="KW-0812">Transmembrane</keyword>
<dbReference type="Gene3D" id="1.10.287.950">
    <property type="entry name" value="Methyl-accepting chemotaxis protein"/>
    <property type="match status" value="1"/>
</dbReference>
<dbReference type="EMBL" id="JAFJZZ010000005">
    <property type="protein sequence ID" value="MBN7773974.1"/>
    <property type="molecule type" value="Genomic_DNA"/>
</dbReference>
<sequence length="708" mass="76111">MQKKIPNIKIAATKNKTLSTKIAIVTSIILLFSFTILIFTTSLFVSKSIQNTLSDEFTIVSKTNGQQVQEVINKSATAAETLNLYISDIQKRTSYSADRNYTSQVSNTAITQLNHEMEQFILGTIRSTLSCSDEILGMGVLFEPYKFDSAIESYTAYLTDDDVSANNIQSLGVYADYSKNNYYQPAVQNKEPYITTPFVYDGINMITVSYPILYNGEVQGIVCCDISIDTFSKINVKNDKLPSLYATIFASDGTIVYQTNNPDNMGKSAKEALGNVNAEKILSRFTAGKSFSVETKAADGEAYQSFFYPLQAGNNIWWAQTAVSMKEMNQDVTNTVFLLVGLCVLVLCIVAIAITAIIKRSLKPIQDIVTAAEQISAGHLEIDLESKSNDEIGRLSTAFKATAQGIQTIIEDINYQLGEMAAGNFALSSKSEFAYVGEFNQILVSIRNINTNLSGTLSQINQASSQVNIGAGQVSSAAQALSQGSVEQASSIEELSATIAEIAEQVKLNAKNAQHANLQANEAGEGITESNSQMMEMIAAMSDISDKSGEIGKIIKTIEDIAFQTNILALNAAVEAARAGTAGKGFAVVADEVRNLATKSAEAAKNTTELIEHTVLAVENGSKIADNTANSLMAVVEKTNTVNSLIGEIAKASEDQSNAIAQVNLGVEQISGVVQSNSATAEESAAASEELNGQADLLKDLVNQFKFN</sequence>
<dbReference type="Gene3D" id="3.30.450.20">
    <property type="entry name" value="PAS domain"/>
    <property type="match status" value="2"/>
</dbReference>
<organism evidence="7 8">
    <name type="scientific">Clostridium aminobutyricum</name>
    <dbReference type="NCBI Taxonomy" id="33953"/>
    <lineage>
        <taxon>Bacteria</taxon>
        <taxon>Bacillati</taxon>
        <taxon>Bacillota</taxon>
        <taxon>Clostridia</taxon>
        <taxon>Eubacteriales</taxon>
        <taxon>Clostridiaceae</taxon>
        <taxon>Clostridium</taxon>
    </lineage>
</organism>
<dbReference type="PANTHER" id="PTHR43531:SF11">
    <property type="entry name" value="METHYL-ACCEPTING CHEMOTAXIS PROTEIN 3"/>
    <property type="match status" value="1"/>
</dbReference>
<reference evidence="7" key="1">
    <citation type="submission" date="2021-02" db="EMBL/GenBank/DDBJ databases">
        <title>Abyssanaerobacter marinus gen.nov., sp., nov, anaerobic bacterium isolated from the Onnuri vent field of Indian Ocean and suggestion of Mogibacteriaceae fam. nov., and proposal of reclassification of ambiguous this family's genus member.</title>
        <authorList>
            <person name="Kim Y.J."/>
            <person name="Yang J.-A."/>
        </authorList>
    </citation>
    <scope>NUCLEOTIDE SEQUENCE</scope>
    <source>
        <strain evidence="7">DSM 2634</strain>
    </source>
</reference>
<dbReference type="CDD" id="cd11386">
    <property type="entry name" value="MCP_signal"/>
    <property type="match status" value="1"/>
</dbReference>
<dbReference type="Proteomes" id="UP000664545">
    <property type="component" value="Unassembled WGS sequence"/>
</dbReference>
<evidence type="ECO:0000256" key="4">
    <source>
        <dbReference type="SAM" id="Phobius"/>
    </source>
</evidence>
<keyword evidence="1" id="KW-0145">Chemotaxis</keyword>
<protein>
    <submittedName>
        <fullName evidence="7">HAMP domain-containing protein</fullName>
    </submittedName>
</protein>
<dbReference type="InterPro" id="IPR003660">
    <property type="entry name" value="HAMP_dom"/>
</dbReference>
<dbReference type="RefSeq" id="WP_206582810.1">
    <property type="nucleotide sequence ID" value="NZ_JAFJZZ010000005.1"/>
</dbReference>
<dbReference type="SUPFAM" id="SSF103190">
    <property type="entry name" value="Sensory domain-like"/>
    <property type="match status" value="1"/>
</dbReference>
<dbReference type="GO" id="GO:0006935">
    <property type="term" value="P:chemotaxis"/>
    <property type="evidence" value="ECO:0007669"/>
    <property type="project" value="UniProtKB-KW"/>
</dbReference>
<name>A0A939D9N8_CLOAM</name>
<dbReference type="GO" id="GO:0007165">
    <property type="term" value="P:signal transduction"/>
    <property type="evidence" value="ECO:0007669"/>
    <property type="project" value="UniProtKB-KW"/>
</dbReference>
<dbReference type="PROSITE" id="PS50111">
    <property type="entry name" value="CHEMOTAXIS_TRANSDUC_2"/>
    <property type="match status" value="1"/>
</dbReference>
<feature type="transmembrane region" description="Helical" evidence="4">
    <location>
        <begin position="21"/>
        <end position="45"/>
    </location>
</feature>
<dbReference type="InterPro" id="IPR029151">
    <property type="entry name" value="Sensor-like_sf"/>
</dbReference>
<comment type="similarity">
    <text evidence="2">Belongs to the methyl-accepting chemotaxis (MCP) protein family.</text>
</comment>
<feature type="domain" description="Methyl-accepting transducer" evidence="5">
    <location>
        <begin position="463"/>
        <end position="692"/>
    </location>
</feature>
<dbReference type="PANTHER" id="PTHR43531">
    <property type="entry name" value="PROTEIN ICFG"/>
    <property type="match status" value="1"/>
</dbReference>
<gene>
    <name evidence="7" type="ORF">JYB65_11425</name>
</gene>
<evidence type="ECO:0000256" key="1">
    <source>
        <dbReference type="ARBA" id="ARBA00022500"/>
    </source>
</evidence>
<comment type="caution">
    <text evidence="7">The sequence shown here is derived from an EMBL/GenBank/DDBJ whole genome shotgun (WGS) entry which is preliminary data.</text>
</comment>
<feature type="domain" description="HAMP" evidence="6">
    <location>
        <begin position="359"/>
        <end position="411"/>
    </location>
</feature>
<dbReference type="SUPFAM" id="SSF58104">
    <property type="entry name" value="Methyl-accepting chemotaxis protein (MCP) signaling domain"/>
    <property type="match status" value="1"/>
</dbReference>
<dbReference type="Pfam" id="PF00015">
    <property type="entry name" value="MCPsignal"/>
    <property type="match status" value="1"/>
</dbReference>
<evidence type="ECO:0000313" key="8">
    <source>
        <dbReference type="Proteomes" id="UP000664545"/>
    </source>
</evidence>
<dbReference type="AlphaFoldDB" id="A0A939D9N8"/>
<evidence type="ECO:0000259" key="5">
    <source>
        <dbReference type="PROSITE" id="PS50111"/>
    </source>
</evidence>
<keyword evidence="3" id="KW-0807">Transducer</keyword>
<dbReference type="SMART" id="SM00304">
    <property type="entry name" value="HAMP"/>
    <property type="match status" value="1"/>
</dbReference>
<proteinExistence type="inferred from homology"/>
<dbReference type="Pfam" id="PF22673">
    <property type="entry name" value="MCP-like_PDC_1"/>
    <property type="match status" value="1"/>
</dbReference>
<dbReference type="CDD" id="cd12913">
    <property type="entry name" value="PDC1_MCP_like"/>
    <property type="match status" value="1"/>
</dbReference>